<dbReference type="EMBL" id="SMBT01000005">
    <property type="protein sequence ID" value="TCU86881.1"/>
    <property type="molecule type" value="Genomic_DNA"/>
</dbReference>
<dbReference type="RefSeq" id="WP_115226570.1">
    <property type="nucleotide sequence ID" value="NZ_CAWOLO010000005.1"/>
</dbReference>
<accession>A0A377Q5W0</accession>
<dbReference type="InterPro" id="IPR027417">
    <property type="entry name" value="P-loop_NTPase"/>
</dbReference>
<sequence length="315" mass="34657">MVLPTGGFCSNISHPVSAEIPVQAIASPISACLRRVGNEVFTEAASPIKEKGEGRIVSIKEVVRQILENIQQKRQQGKPVIIFIAGPSASGKSALTSSLQQEGLIFQSVKTDHFLKSFSELSMLPQNQGLPVSAWPIVHGHEDSFNRDTADNLLQAISTGCSFNYSVPAEYREGVMVGGYLRGERDINGPSRLIKVPVCDTYLIEGICTPHLMQGREENHIFVQLDCDFNETVKRRAGRGHDGAIPAEERKKEDFGQYQAFQNAIDRLDQIVKPDIHLDSSGMSEGNFYQKDVAVSLPLKRVSNLVIPPQKSALF</sequence>
<name>A0A377Q5W0_9NEIS</name>
<dbReference type="SUPFAM" id="SSF52540">
    <property type="entry name" value="P-loop containing nucleoside triphosphate hydrolases"/>
    <property type="match status" value="1"/>
</dbReference>
<dbReference type="Proteomes" id="UP000255108">
    <property type="component" value="Unassembled WGS sequence"/>
</dbReference>
<evidence type="ECO:0000313" key="4">
    <source>
        <dbReference type="Proteomes" id="UP000295794"/>
    </source>
</evidence>
<reference evidence="1 3" key="1">
    <citation type="submission" date="2018-06" db="EMBL/GenBank/DDBJ databases">
        <authorList>
            <consortium name="Pathogen Informatics"/>
            <person name="Doyle S."/>
        </authorList>
    </citation>
    <scope>NUCLEOTIDE SEQUENCE [LARGE SCALE GENOMIC DNA]</scope>
    <source>
        <strain evidence="1 3">NCTC11159</strain>
    </source>
</reference>
<organism evidence="1 3">
    <name type="scientific">Iodobacter fluviatilis</name>
    <dbReference type="NCBI Taxonomy" id="537"/>
    <lineage>
        <taxon>Bacteria</taxon>
        <taxon>Pseudomonadati</taxon>
        <taxon>Pseudomonadota</taxon>
        <taxon>Betaproteobacteria</taxon>
        <taxon>Neisseriales</taxon>
        <taxon>Chitinibacteraceae</taxon>
        <taxon>Iodobacter</taxon>
    </lineage>
</organism>
<proteinExistence type="predicted"/>
<protein>
    <submittedName>
        <fullName evidence="2">AAA domain-containing protein</fullName>
    </submittedName>
</protein>
<dbReference type="EMBL" id="UGHR01000001">
    <property type="protein sequence ID" value="STQ90212.1"/>
    <property type="molecule type" value="Genomic_DNA"/>
</dbReference>
<evidence type="ECO:0000313" key="3">
    <source>
        <dbReference type="Proteomes" id="UP000255108"/>
    </source>
</evidence>
<evidence type="ECO:0000313" key="1">
    <source>
        <dbReference type="EMBL" id="STQ90212.1"/>
    </source>
</evidence>
<dbReference type="Gene3D" id="3.40.50.300">
    <property type="entry name" value="P-loop containing nucleotide triphosphate hydrolases"/>
    <property type="match status" value="1"/>
</dbReference>
<evidence type="ECO:0000313" key="2">
    <source>
        <dbReference type="EMBL" id="TCU86881.1"/>
    </source>
</evidence>
<gene>
    <name evidence="2" type="ORF">EV682_1056</name>
    <name evidence="1" type="ORF">NCTC11159_01276</name>
</gene>
<dbReference type="Proteomes" id="UP000295794">
    <property type="component" value="Unassembled WGS sequence"/>
</dbReference>
<keyword evidence="4" id="KW-1185">Reference proteome</keyword>
<dbReference type="AlphaFoldDB" id="A0A377Q5W0"/>
<reference evidence="2 4" key="2">
    <citation type="submission" date="2019-03" db="EMBL/GenBank/DDBJ databases">
        <title>Genomic Encyclopedia of Type Strains, Phase IV (KMG-IV): sequencing the most valuable type-strain genomes for metagenomic binning, comparative biology and taxonomic classification.</title>
        <authorList>
            <person name="Goeker M."/>
        </authorList>
    </citation>
    <scope>NUCLEOTIDE SEQUENCE [LARGE SCALE GENOMIC DNA]</scope>
    <source>
        <strain evidence="2 4">DSM 3764</strain>
    </source>
</reference>
<dbReference type="OrthoDB" id="9802987at2"/>